<dbReference type="Gene3D" id="3.40.1440.10">
    <property type="entry name" value="GIY-YIG endonuclease"/>
    <property type="match status" value="1"/>
</dbReference>
<proteinExistence type="predicted"/>
<evidence type="ECO:0000256" key="1">
    <source>
        <dbReference type="SAM" id="Phobius"/>
    </source>
</evidence>
<dbReference type="InterPro" id="IPR035901">
    <property type="entry name" value="GIY-YIG_endonuc_sf"/>
</dbReference>
<dbReference type="InterPro" id="IPR050066">
    <property type="entry name" value="UvrABC_protein_C"/>
</dbReference>
<dbReference type="EMBL" id="AVNC01000023">
    <property type="protein sequence ID" value="EQK39806.1"/>
    <property type="molecule type" value="Genomic_DNA"/>
</dbReference>
<dbReference type="SMART" id="SM00465">
    <property type="entry name" value="GIYc"/>
    <property type="match status" value="1"/>
</dbReference>
<dbReference type="PATRIC" id="fig|1233171.3.peg.3458"/>
<dbReference type="PANTHER" id="PTHR30562">
    <property type="entry name" value="UVRC/OXIDOREDUCTASE"/>
    <property type="match status" value="1"/>
</dbReference>
<dbReference type="RefSeq" id="WP_021434561.1">
    <property type="nucleotide sequence ID" value="NZ_AVNC01000023.1"/>
</dbReference>
<dbReference type="Proteomes" id="UP000015688">
    <property type="component" value="Unassembled WGS sequence"/>
</dbReference>
<evidence type="ECO:0000313" key="4">
    <source>
        <dbReference type="Proteomes" id="UP000015688"/>
    </source>
</evidence>
<protein>
    <submittedName>
        <fullName evidence="3">GIY-YIG catalytic domain protein</fullName>
    </submittedName>
</protein>
<dbReference type="Pfam" id="PF01541">
    <property type="entry name" value="GIY-YIG"/>
    <property type="match status" value="1"/>
</dbReference>
<reference evidence="3 4" key="1">
    <citation type="submission" date="2013-06" db="EMBL/GenBank/DDBJ databases">
        <authorList>
            <person name="Walk S."/>
            <person name="Aronoff D."/>
            <person name="Young V.Y."/>
            <person name="Marsh J."/>
            <person name="Harrison L."/>
            <person name="Daugherty S.C."/>
            <person name="Shefchek K.A."/>
            <person name="Hine E.E."/>
            <person name="Tallon L.J."/>
            <person name="Sadzewicz L.K."/>
            <person name="Rasko D.A."/>
        </authorList>
    </citation>
    <scope>NUCLEOTIDE SEQUENCE [LARGE SCALE GENOMIC DNA]</scope>
    <source>
        <strain evidence="3 4">ATCC 638</strain>
    </source>
</reference>
<gene>
    <name evidence="3" type="ORF">C672_3591</name>
</gene>
<dbReference type="GO" id="GO:0009380">
    <property type="term" value="C:excinuclease repair complex"/>
    <property type="evidence" value="ECO:0007669"/>
    <property type="project" value="TreeGrafter"/>
</dbReference>
<organism evidence="3 4">
    <name type="scientific">Paraclostridium bifermentans ATCC 638 = DSM 14991</name>
    <dbReference type="NCBI Taxonomy" id="1233171"/>
    <lineage>
        <taxon>Bacteria</taxon>
        <taxon>Bacillati</taxon>
        <taxon>Bacillota</taxon>
        <taxon>Clostridia</taxon>
        <taxon>Peptostreptococcales</taxon>
        <taxon>Peptostreptococcaceae</taxon>
        <taxon>Paraclostridium</taxon>
    </lineage>
</organism>
<evidence type="ECO:0000259" key="2">
    <source>
        <dbReference type="PROSITE" id="PS50164"/>
    </source>
</evidence>
<dbReference type="PROSITE" id="PS50164">
    <property type="entry name" value="GIY_YIG"/>
    <property type="match status" value="1"/>
</dbReference>
<dbReference type="AlphaFoldDB" id="T4VGB3"/>
<keyword evidence="1" id="KW-0812">Transmembrane</keyword>
<dbReference type="InterPro" id="IPR000305">
    <property type="entry name" value="GIY-YIG_endonuc"/>
</dbReference>
<evidence type="ECO:0000313" key="3">
    <source>
        <dbReference type="EMBL" id="EQK39806.1"/>
    </source>
</evidence>
<keyword evidence="1" id="KW-1133">Transmembrane helix</keyword>
<dbReference type="GO" id="GO:0006974">
    <property type="term" value="P:DNA damage response"/>
    <property type="evidence" value="ECO:0007669"/>
    <property type="project" value="TreeGrafter"/>
</dbReference>
<comment type="caution">
    <text evidence="3">The sequence shown here is derived from an EMBL/GenBank/DDBJ whole genome shotgun (WGS) entry which is preliminary data.</text>
</comment>
<dbReference type="SUPFAM" id="SSF82771">
    <property type="entry name" value="GIY-YIG endonuclease"/>
    <property type="match status" value="1"/>
</dbReference>
<sequence>MAYVYRFIDQHEKTIYIGYTGQTLDKRMSQHFQKGHLPSKCYNSIARIEYIRYATKSDAMVIETYMINKYKPIYNKLNKQNDTITLNLEIEENWKVYRVYKTTTEYKDNVNYNSCSGCIVSVGVIAFLLYAIGFFFFSII</sequence>
<feature type="domain" description="GIY-YIG" evidence="2">
    <location>
        <begin position="1"/>
        <end position="76"/>
    </location>
</feature>
<keyword evidence="1" id="KW-0472">Membrane</keyword>
<name>T4VGB3_PARBF</name>
<dbReference type="PANTHER" id="PTHR30562:SF1">
    <property type="entry name" value="UVRABC SYSTEM PROTEIN C"/>
    <property type="match status" value="1"/>
</dbReference>
<feature type="transmembrane region" description="Helical" evidence="1">
    <location>
        <begin position="119"/>
        <end position="139"/>
    </location>
</feature>
<accession>T4VGB3</accession>